<feature type="region of interest" description="Disordered" evidence="1">
    <location>
        <begin position="203"/>
        <end position="260"/>
    </location>
</feature>
<dbReference type="OrthoDB" id="2367075at2759"/>
<evidence type="ECO:0000256" key="1">
    <source>
        <dbReference type="SAM" id="MobiDB-lite"/>
    </source>
</evidence>
<dbReference type="RefSeq" id="XP_007316602.1">
    <property type="nucleotide sequence ID" value="XM_007316540.1"/>
</dbReference>
<reference evidence="3" key="1">
    <citation type="submission" date="2011-04" db="EMBL/GenBank/DDBJ databases">
        <title>Evolution of plant cell wall degrading machinery underlies the functional diversity of forest fungi.</title>
        <authorList>
            <consortium name="US DOE Joint Genome Institute (JGI-PGF)"/>
            <person name="Eastwood D.C."/>
            <person name="Floudas D."/>
            <person name="Binder M."/>
            <person name="Majcherczyk A."/>
            <person name="Schneider P."/>
            <person name="Aerts A."/>
            <person name="Asiegbu F.O."/>
            <person name="Baker S.E."/>
            <person name="Barry K."/>
            <person name="Bendiksby M."/>
            <person name="Blumentritt M."/>
            <person name="Coutinho P.M."/>
            <person name="Cullen D."/>
            <person name="Cullen D."/>
            <person name="Gathman A."/>
            <person name="Goodell B."/>
            <person name="Henrissat B."/>
            <person name="Ihrmark K."/>
            <person name="Kauserud H."/>
            <person name="Kohler A."/>
            <person name="LaButti K."/>
            <person name="Lapidus A."/>
            <person name="Lavin J.L."/>
            <person name="Lee Y.-H."/>
            <person name="Lindquist E."/>
            <person name="Lilly W."/>
            <person name="Lucas S."/>
            <person name="Morin E."/>
            <person name="Murat C."/>
            <person name="Oguiza J.A."/>
            <person name="Park J."/>
            <person name="Pisabarro A.G."/>
            <person name="Riley R."/>
            <person name="Rosling A."/>
            <person name="Salamov A."/>
            <person name="Schmidt O."/>
            <person name="Schmutz J."/>
            <person name="Skrede I."/>
            <person name="Stenlid J."/>
            <person name="Wiebenga A."/>
            <person name="Xie X."/>
            <person name="Kues U."/>
            <person name="Hibbett D.S."/>
            <person name="Hoffmeister D."/>
            <person name="Hogberg N."/>
            <person name="Martin F."/>
            <person name="Grigoriev I.V."/>
            <person name="Watkinson S.C."/>
        </authorList>
    </citation>
    <scope>NUCLEOTIDE SEQUENCE</scope>
    <source>
        <strain evidence="3">S7.9</strain>
    </source>
</reference>
<evidence type="ECO:0000259" key="2">
    <source>
        <dbReference type="PROSITE" id="PS50097"/>
    </source>
</evidence>
<dbReference type="InterPro" id="IPR011333">
    <property type="entry name" value="SKP1/BTB/POZ_sf"/>
</dbReference>
<dbReference type="Proteomes" id="UP000008064">
    <property type="component" value="Unassembled WGS sequence"/>
</dbReference>
<dbReference type="HOGENOM" id="CLU_047592_0_2_1"/>
<dbReference type="InterPro" id="IPR000210">
    <property type="entry name" value="BTB/POZ_dom"/>
</dbReference>
<feature type="compositionally biased region" description="Polar residues" evidence="1">
    <location>
        <begin position="221"/>
        <end position="234"/>
    </location>
</feature>
<dbReference type="GeneID" id="18818567"/>
<feature type="compositionally biased region" description="Basic and acidic residues" evidence="1">
    <location>
        <begin position="236"/>
        <end position="250"/>
    </location>
</feature>
<dbReference type="Gene3D" id="3.30.710.10">
    <property type="entry name" value="Potassium Channel Kv1.1, Chain A"/>
    <property type="match status" value="1"/>
</dbReference>
<dbReference type="AlphaFoldDB" id="F8NSC0"/>
<dbReference type="SMART" id="SM00225">
    <property type="entry name" value="BTB"/>
    <property type="match status" value="1"/>
</dbReference>
<dbReference type="EMBL" id="GL945432">
    <property type="protein sequence ID" value="EGO26429.1"/>
    <property type="molecule type" value="Genomic_DNA"/>
</dbReference>
<protein>
    <recommendedName>
        <fullName evidence="2">BTB domain-containing protein</fullName>
    </recommendedName>
</protein>
<accession>F8NSC0</accession>
<evidence type="ECO:0000313" key="3">
    <source>
        <dbReference type="EMBL" id="EGO26429.1"/>
    </source>
</evidence>
<organism>
    <name type="scientific">Serpula lacrymans var. lacrymans (strain S7.9)</name>
    <name type="common">Dry rot fungus</name>
    <dbReference type="NCBI Taxonomy" id="578457"/>
    <lineage>
        <taxon>Eukaryota</taxon>
        <taxon>Fungi</taxon>
        <taxon>Dikarya</taxon>
        <taxon>Basidiomycota</taxon>
        <taxon>Agaricomycotina</taxon>
        <taxon>Agaricomycetes</taxon>
        <taxon>Agaricomycetidae</taxon>
        <taxon>Boletales</taxon>
        <taxon>Coniophorineae</taxon>
        <taxon>Serpulaceae</taxon>
        <taxon>Serpula</taxon>
    </lineage>
</organism>
<name>F8NSC0_SERL9</name>
<dbReference type="KEGG" id="sla:SERLADRAFT_463490"/>
<proteinExistence type="predicted"/>
<sequence>MDATGKASFLDDASGAELPSTSPVRHPEYYLEDGNVVIQVDELLFHVHRSTFIRHSTVFADIFSLPVSANPELVEGFSDEYPLRFPGICSTDFERLMWILYPTKLGVYKARTAGEWESVLHLATRWEFDDVRALAIRHLETLPMSPVDRIVLSRKFDIRSNWALSAYTELCERAEPLSMDEGHALGLDTTIRVSQLREKLRCGRRPMRQSSLPHRIGTTPLMRSSSLISDSGKITSRKEAHSALRSESPFRRVSRAPRVSEASRLASETFGLSALDSAPR</sequence>
<dbReference type="Pfam" id="PF00651">
    <property type="entry name" value="BTB"/>
    <property type="match status" value="1"/>
</dbReference>
<feature type="domain" description="BTB" evidence="2">
    <location>
        <begin position="34"/>
        <end position="109"/>
    </location>
</feature>
<dbReference type="PROSITE" id="PS50097">
    <property type="entry name" value="BTB"/>
    <property type="match status" value="1"/>
</dbReference>
<dbReference type="SUPFAM" id="SSF54695">
    <property type="entry name" value="POZ domain"/>
    <property type="match status" value="1"/>
</dbReference>
<gene>
    <name evidence="3" type="ORF">SERLADRAFT_463490</name>
</gene>